<keyword evidence="1" id="KW-0479">Metal-binding</keyword>
<dbReference type="Proteomes" id="UP000821853">
    <property type="component" value="Chromosome 3"/>
</dbReference>
<dbReference type="OMA" id="TENDNIW"/>
<organism evidence="3 4">
    <name type="scientific">Haemaphysalis longicornis</name>
    <name type="common">Bush tick</name>
    <dbReference type="NCBI Taxonomy" id="44386"/>
    <lineage>
        <taxon>Eukaryota</taxon>
        <taxon>Metazoa</taxon>
        <taxon>Ecdysozoa</taxon>
        <taxon>Arthropoda</taxon>
        <taxon>Chelicerata</taxon>
        <taxon>Arachnida</taxon>
        <taxon>Acari</taxon>
        <taxon>Parasitiformes</taxon>
        <taxon>Ixodida</taxon>
        <taxon>Ixodoidea</taxon>
        <taxon>Ixodidae</taxon>
        <taxon>Haemaphysalinae</taxon>
        <taxon>Haemaphysalis</taxon>
    </lineage>
</organism>
<keyword evidence="1" id="KW-0863">Zinc-finger</keyword>
<keyword evidence="1" id="KW-0862">Zinc</keyword>
<protein>
    <recommendedName>
        <fullName evidence="2">SWIM-type domain-containing protein</fullName>
    </recommendedName>
</protein>
<keyword evidence="4" id="KW-1185">Reference proteome</keyword>
<evidence type="ECO:0000256" key="1">
    <source>
        <dbReference type="PROSITE-ProRule" id="PRU00325"/>
    </source>
</evidence>
<dbReference type="PANTHER" id="PTHR47526:SF4">
    <property type="entry name" value="SWIM-TYPE DOMAIN-CONTAINING PROTEIN"/>
    <property type="match status" value="1"/>
</dbReference>
<comment type="caution">
    <text evidence="3">The sequence shown here is derived from an EMBL/GenBank/DDBJ whole genome shotgun (WGS) entry which is preliminary data.</text>
</comment>
<evidence type="ECO:0000259" key="2">
    <source>
        <dbReference type="PROSITE" id="PS50966"/>
    </source>
</evidence>
<dbReference type="PANTHER" id="PTHR47526">
    <property type="entry name" value="ATP-DEPENDENT DNA HELICASE"/>
    <property type="match status" value="1"/>
</dbReference>
<dbReference type="InterPro" id="IPR007527">
    <property type="entry name" value="Znf_SWIM"/>
</dbReference>
<dbReference type="GO" id="GO:0008270">
    <property type="term" value="F:zinc ion binding"/>
    <property type="evidence" value="ECO:0007669"/>
    <property type="project" value="UniProtKB-KW"/>
</dbReference>
<evidence type="ECO:0000313" key="4">
    <source>
        <dbReference type="Proteomes" id="UP000821853"/>
    </source>
</evidence>
<gene>
    <name evidence="3" type="ORF">HPB48_016659</name>
</gene>
<sequence length="214" mass="23990">MCDDVDPYRLSIGSDATADADLLPSTTYADIFNYLVLTTNFVTHEEMKAYKALEAHNFFTSGWVKGIAVKQLPSKRVIVLSEVNHSQRLRDPPLKTWIWACADGSIITAHCTCMAGVGEACSHVGATLFAVDTAVRIRDAKPCTENDNIWLPAHNPRAEYKRLRDIDFSSSKRKRYGQCPSLVAVRKMSLTSLHQAILCRLHLQRRARTLLLQS</sequence>
<dbReference type="OrthoDB" id="6757988at2759"/>
<feature type="domain" description="SWIM-type" evidence="2">
    <location>
        <begin position="96"/>
        <end position="132"/>
    </location>
</feature>
<dbReference type="VEuPathDB" id="VectorBase:HLOH_043654"/>
<reference evidence="3 4" key="1">
    <citation type="journal article" date="2020" name="Cell">
        <title>Large-Scale Comparative Analyses of Tick Genomes Elucidate Their Genetic Diversity and Vector Capacities.</title>
        <authorList>
            <consortium name="Tick Genome and Microbiome Consortium (TIGMIC)"/>
            <person name="Jia N."/>
            <person name="Wang J."/>
            <person name="Shi W."/>
            <person name="Du L."/>
            <person name="Sun Y."/>
            <person name="Zhan W."/>
            <person name="Jiang J.F."/>
            <person name="Wang Q."/>
            <person name="Zhang B."/>
            <person name="Ji P."/>
            <person name="Bell-Sakyi L."/>
            <person name="Cui X.M."/>
            <person name="Yuan T.T."/>
            <person name="Jiang B.G."/>
            <person name="Yang W.F."/>
            <person name="Lam T.T."/>
            <person name="Chang Q.C."/>
            <person name="Ding S.J."/>
            <person name="Wang X.J."/>
            <person name="Zhu J.G."/>
            <person name="Ruan X.D."/>
            <person name="Zhao L."/>
            <person name="Wei J.T."/>
            <person name="Ye R.Z."/>
            <person name="Que T.C."/>
            <person name="Du C.H."/>
            <person name="Zhou Y.H."/>
            <person name="Cheng J.X."/>
            <person name="Dai P.F."/>
            <person name="Guo W.B."/>
            <person name="Han X.H."/>
            <person name="Huang E.J."/>
            <person name="Li L.F."/>
            <person name="Wei W."/>
            <person name="Gao Y.C."/>
            <person name="Liu J.Z."/>
            <person name="Shao H.Z."/>
            <person name="Wang X."/>
            <person name="Wang C.C."/>
            <person name="Yang T.C."/>
            <person name="Huo Q.B."/>
            <person name="Li W."/>
            <person name="Chen H.Y."/>
            <person name="Chen S.E."/>
            <person name="Zhou L.G."/>
            <person name="Ni X.B."/>
            <person name="Tian J.H."/>
            <person name="Sheng Y."/>
            <person name="Liu T."/>
            <person name="Pan Y.S."/>
            <person name="Xia L.Y."/>
            <person name="Li J."/>
            <person name="Zhao F."/>
            <person name="Cao W.C."/>
        </authorList>
    </citation>
    <scope>NUCLEOTIDE SEQUENCE [LARGE SCALE GENOMIC DNA]</scope>
    <source>
        <strain evidence="3">HaeL-2018</strain>
    </source>
</reference>
<dbReference type="EMBL" id="JABSTR010000005">
    <property type="protein sequence ID" value="KAH9372179.1"/>
    <property type="molecule type" value="Genomic_DNA"/>
</dbReference>
<name>A0A9J6GAG9_HAELO</name>
<dbReference type="AlphaFoldDB" id="A0A9J6GAG9"/>
<proteinExistence type="predicted"/>
<dbReference type="PROSITE" id="PS50966">
    <property type="entry name" value="ZF_SWIM"/>
    <property type="match status" value="1"/>
</dbReference>
<accession>A0A9J6GAG9</accession>
<evidence type="ECO:0000313" key="3">
    <source>
        <dbReference type="EMBL" id="KAH9372179.1"/>
    </source>
</evidence>